<gene>
    <name evidence="2" type="ORF">B0T18DRAFT_429875</name>
</gene>
<evidence type="ECO:0000313" key="2">
    <source>
        <dbReference type="EMBL" id="KAK0747026.1"/>
    </source>
</evidence>
<feature type="compositionally biased region" description="Low complexity" evidence="1">
    <location>
        <begin position="25"/>
        <end position="39"/>
    </location>
</feature>
<name>A0AA40EWX3_9PEZI</name>
<proteinExistence type="predicted"/>
<comment type="caution">
    <text evidence="2">The sequence shown here is derived from an EMBL/GenBank/DDBJ whole genome shotgun (WGS) entry which is preliminary data.</text>
</comment>
<evidence type="ECO:0000256" key="1">
    <source>
        <dbReference type="SAM" id="MobiDB-lite"/>
    </source>
</evidence>
<accession>A0AA40EWX3</accession>
<organism evidence="2 3">
    <name type="scientific">Schizothecium vesticola</name>
    <dbReference type="NCBI Taxonomy" id="314040"/>
    <lineage>
        <taxon>Eukaryota</taxon>
        <taxon>Fungi</taxon>
        <taxon>Dikarya</taxon>
        <taxon>Ascomycota</taxon>
        <taxon>Pezizomycotina</taxon>
        <taxon>Sordariomycetes</taxon>
        <taxon>Sordariomycetidae</taxon>
        <taxon>Sordariales</taxon>
        <taxon>Schizotheciaceae</taxon>
        <taxon>Schizothecium</taxon>
    </lineage>
</organism>
<sequence>MSPRVSHRAHFLPEITRSLSASHLSFTRPSSPSPRMTRSPPSPWQRYGVRSTSRHFILPPRSSQGNTPTYRVLVPAPIVHATMASTGEADAITRNGNLYVGRDEVMLAGLVGVGVGVGAYGGEEGGSKEVMGLSRRCGRTCGRTYGLREEGVGEDFGGMKRVMGRG</sequence>
<protein>
    <submittedName>
        <fullName evidence="2">Uncharacterized protein</fullName>
    </submittedName>
</protein>
<evidence type="ECO:0000313" key="3">
    <source>
        <dbReference type="Proteomes" id="UP001172155"/>
    </source>
</evidence>
<dbReference type="EMBL" id="JAUKUD010000004">
    <property type="protein sequence ID" value="KAK0747026.1"/>
    <property type="molecule type" value="Genomic_DNA"/>
</dbReference>
<dbReference type="AlphaFoldDB" id="A0AA40EWX3"/>
<feature type="region of interest" description="Disordered" evidence="1">
    <location>
        <begin position="22"/>
        <end position="46"/>
    </location>
</feature>
<keyword evidence="3" id="KW-1185">Reference proteome</keyword>
<reference evidence="2" key="1">
    <citation type="submission" date="2023-06" db="EMBL/GenBank/DDBJ databases">
        <title>Genome-scale phylogeny and comparative genomics of the fungal order Sordariales.</title>
        <authorList>
            <consortium name="Lawrence Berkeley National Laboratory"/>
            <person name="Hensen N."/>
            <person name="Bonometti L."/>
            <person name="Westerberg I."/>
            <person name="Brannstrom I.O."/>
            <person name="Guillou S."/>
            <person name="Cros-Aarteil S."/>
            <person name="Calhoun S."/>
            <person name="Haridas S."/>
            <person name="Kuo A."/>
            <person name="Mondo S."/>
            <person name="Pangilinan J."/>
            <person name="Riley R."/>
            <person name="LaButti K."/>
            <person name="Andreopoulos B."/>
            <person name="Lipzen A."/>
            <person name="Chen C."/>
            <person name="Yanf M."/>
            <person name="Daum C."/>
            <person name="Ng V."/>
            <person name="Clum A."/>
            <person name="Steindorff A."/>
            <person name="Ohm R."/>
            <person name="Martin F."/>
            <person name="Silar P."/>
            <person name="Natvig D."/>
            <person name="Lalanne C."/>
            <person name="Gautier V."/>
            <person name="Ament-velasquez S.L."/>
            <person name="Kruys A."/>
            <person name="Hutchinson M.I."/>
            <person name="Powell A.J."/>
            <person name="Barry K."/>
            <person name="Miller A.N."/>
            <person name="Grigoriev I.V."/>
            <person name="Debuchy R."/>
            <person name="Gladieux P."/>
            <person name="Thoren M.H."/>
            <person name="Johannesson H."/>
        </authorList>
    </citation>
    <scope>NUCLEOTIDE SEQUENCE</scope>
    <source>
        <strain evidence="2">SMH3187-1</strain>
    </source>
</reference>
<dbReference type="Proteomes" id="UP001172155">
    <property type="component" value="Unassembled WGS sequence"/>
</dbReference>